<dbReference type="AlphaFoldDB" id="A0A931HZ16"/>
<comment type="caution">
    <text evidence="1">The sequence shown here is derived from an EMBL/GenBank/DDBJ whole genome shotgun (WGS) entry which is preliminary data.</text>
</comment>
<protein>
    <submittedName>
        <fullName evidence="1">Uncharacterized protein</fullName>
    </submittedName>
</protein>
<organism evidence="1 2">
    <name type="scientific">Methylobrevis albus</name>
    <dbReference type="NCBI Taxonomy" id="2793297"/>
    <lineage>
        <taxon>Bacteria</taxon>
        <taxon>Pseudomonadati</taxon>
        <taxon>Pseudomonadota</taxon>
        <taxon>Alphaproteobacteria</taxon>
        <taxon>Hyphomicrobiales</taxon>
        <taxon>Pleomorphomonadaceae</taxon>
        <taxon>Methylobrevis</taxon>
    </lineage>
</organism>
<dbReference type="EMBL" id="JADZLT010000036">
    <property type="protein sequence ID" value="MBH0236329.1"/>
    <property type="molecule type" value="Genomic_DNA"/>
</dbReference>
<reference evidence="1" key="1">
    <citation type="submission" date="2020-12" db="EMBL/GenBank/DDBJ databases">
        <title>Methylobrevis albus sp. nov., isolated from fresh water lack sediment.</title>
        <authorList>
            <person name="Zou Q."/>
        </authorList>
    </citation>
    <scope>NUCLEOTIDE SEQUENCE</scope>
    <source>
        <strain evidence="1">L22</strain>
    </source>
</reference>
<sequence length="203" mass="21653">MPLQNRVTPFGAIVADPARGRFTGNRGILHDPATRTLRRAWAGKAWLICRLDFEDRRRPVMGKGWTELFFLDEATALAAGHRPCFFCRRAEAEAFRDAVAAGRPLRAAAMDTVLHTERLAGRAKRLHPLAGAAEDLPDGAMVAAGGAAYLVHAGRLRPWSASGYGPAVRRAAVDGVLTPPAALAALAAGYRPDLHPSAFAPSG</sequence>
<name>A0A931HZ16_9HYPH</name>
<accession>A0A931HZ16</accession>
<evidence type="ECO:0000313" key="2">
    <source>
        <dbReference type="Proteomes" id="UP000631694"/>
    </source>
</evidence>
<keyword evidence="2" id="KW-1185">Reference proteome</keyword>
<evidence type="ECO:0000313" key="1">
    <source>
        <dbReference type="EMBL" id="MBH0236329.1"/>
    </source>
</evidence>
<dbReference type="Proteomes" id="UP000631694">
    <property type="component" value="Unassembled WGS sequence"/>
</dbReference>
<dbReference type="RefSeq" id="WP_197309428.1">
    <property type="nucleotide sequence ID" value="NZ_JADZLT010000036.1"/>
</dbReference>
<proteinExistence type="predicted"/>
<gene>
    <name evidence="1" type="ORF">I5731_00705</name>
</gene>